<dbReference type="PANTHER" id="PTHR11014">
    <property type="entry name" value="PEPTIDASE M20 FAMILY MEMBER"/>
    <property type="match status" value="1"/>
</dbReference>
<keyword evidence="1 3" id="KW-0378">Hydrolase</keyword>
<dbReference type="InterPro" id="IPR017439">
    <property type="entry name" value="Amidohydrolase"/>
</dbReference>
<dbReference type="Proteomes" id="UP000541969">
    <property type="component" value="Unassembled WGS sequence"/>
</dbReference>
<proteinExistence type="predicted"/>
<comment type="caution">
    <text evidence="3">The sequence shown here is derived from an EMBL/GenBank/DDBJ whole genome shotgun (WGS) entry which is preliminary data.</text>
</comment>
<dbReference type="AlphaFoldDB" id="A0A853C6V1"/>
<dbReference type="Gene3D" id="3.30.70.360">
    <property type="match status" value="1"/>
</dbReference>
<dbReference type="FunFam" id="3.30.70.360:FF:000001">
    <property type="entry name" value="N-acetyldiaminopimelate deacetylase"/>
    <property type="match status" value="1"/>
</dbReference>
<dbReference type="PANTHER" id="PTHR11014:SF63">
    <property type="entry name" value="METALLOPEPTIDASE, PUTATIVE (AFU_ORTHOLOGUE AFUA_6G09600)-RELATED"/>
    <property type="match status" value="1"/>
</dbReference>
<dbReference type="InterPro" id="IPR036264">
    <property type="entry name" value="Bact_exopeptidase_dim_dom"/>
</dbReference>
<dbReference type="EMBL" id="JACBZT010000001">
    <property type="protein sequence ID" value="NYJ03770.1"/>
    <property type="molecule type" value="Genomic_DNA"/>
</dbReference>
<evidence type="ECO:0000313" key="4">
    <source>
        <dbReference type="Proteomes" id="UP000541969"/>
    </source>
</evidence>
<name>A0A853C6V1_9ACTN</name>
<dbReference type="EC" id="3.5.1.-" evidence="3"/>
<evidence type="ECO:0000259" key="2">
    <source>
        <dbReference type="Pfam" id="PF07687"/>
    </source>
</evidence>
<dbReference type="NCBIfam" id="TIGR01891">
    <property type="entry name" value="amidohydrolases"/>
    <property type="match status" value="1"/>
</dbReference>
<feature type="domain" description="Peptidase M20 dimerisation" evidence="2">
    <location>
        <begin position="191"/>
        <end position="285"/>
    </location>
</feature>
<dbReference type="GO" id="GO:0050118">
    <property type="term" value="F:N-acetyldiaminopimelate deacetylase activity"/>
    <property type="evidence" value="ECO:0007669"/>
    <property type="project" value="UniProtKB-ARBA"/>
</dbReference>
<dbReference type="Pfam" id="PF07687">
    <property type="entry name" value="M20_dimer"/>
    <property type="match status" value="1"/>
</dbReference>
<gene>
    <name evidence="3" type="ORF">GGQ55_000048</name>
</gene>
<dbReference type="InterPro" id="IPR002933">
    <property type="entry name" value="Peptidase_M20"/>
</dbReference>
<dbReference type="GO" id="GO:0019877">
    <property type="term" value="P:diaminopimelate biosynthetic process"/>
    <property type="evidence" value="ECO:0007669"/>
    <property type="project" value="UniProtKB-ARBA"/>
</dbReference>
<sequence>MTAALEAWYERLSAAVLEEVPEAVELRRRLHADPRLSGEEEDTAAAVVAALGVGPGHETAITGRVVRVLKGTTPTVALRAELDGLEVREATGVPWAASGGVMHACGHDVHLAALVAVCRAVRQVGGPAPVLAVLQPREEGEPSGGRDVAESGVLDDEDVGAAVAVHVQPQLPAGVVAATHGPVNAAVDEVLITVRGRGGHAAYPHTTHDPVQALAAVITALHTQVVARVDPVVGAVLALTVLEGGAVFNVVPDTARVRGGLRTMRAEDRELLHAAIEEVARHTAAAHGCTAVVDIKVSDPVLNNDPALARAATPWLERAGLEADDTFRSFGSDDFAHFCAARPGLMLFLGVEGGAVDAAGKRPGLHSPRFLPGDDTVRQAALALLGGYLGAAGTLGEVAPPRV</sequence>
<evidence type="ECO:0000313" key="3">
    <source>
        <dbReference type="EMBL" id="NYJ03770.1"/>
    </source>
</evidence>
<dbReference type="SUPFAM" id="SSF53187">
    <property type="entry name" value="Zn-dependent exopeptidases"/>
    <property type="match status" value="1"/>
</dbReference>
<reference evidence="3 4" key="1">
    <citation type="submission" date="2020-07" db="EMBL/GenBank/DDBJ databases">
        <title>Sequencing the genomes of 1000 actinobacteria strains.</title>
        <authorList>
            <person name="Klenk H.-P."/>
        </authorList>
    </citation>
    <scope>NUCLEOTIDE SEQUENCE [LARGE SCALE GENOMIC DNA]</scope>
    <source>
        <strain evidence="3 4">DSM 104001</strain>
    </source>
</reference>
<protein>
    <submittedName>
        <fullName evidence="3">Amidohydrolase</fullName>
        <ecNumber evidence="3">3.5.1.-</ecNumber>
    </submittedName>
</protein>
<organism evidence="3 4">
    <name type="scientific">Petropleomorpha daqingensis</name>
    <dbReference type="NCBI Taxonomy" id="2026353"/>
    <lineage>
        <taxon>Bacteria</taxon>
        <taxon>Bacillati</taxon>
        <taxon>Actinomycetota</taxon>
        <taxon>Actinomycetes</taxon>
        <taxon>Geodermatophilales</taxon>
        <taxon>Geodermatophilaceae</taxon>
        <taxon>Petropleomorpha</taxon>
    </lineage>
</organism>
<dbReference type="InterPro" id="IPR011650">
    <property type="entry name" value="Peptidase_M20_dimer"/>
</dbReference>
<keyword evidence="4" id="KW-1185">Reference proteome</keyword>
<dbReference type="SUPFAM" id="SSF55031">
    <property type="entry name" value="Bacterial exopeptidase dimerisation domain"/>
    <property type="match status" value="1"/>
</dbReference>
<dbReference type="CDD" id="cd03886">
    <property type="entry name" value="M20_Acy1"/>
    <property type="match status" value="1"/>
</dbReference>
<accession>A0A853C6V1</accession>
<dbReference type="Gene3D" id="3.40.630.10">
    <property type="entry name" value="Zn peptidases"/>
    <property type="match status" value="1"/>
</dbReference>
<dbReference type="Pfam" id="PF01546">
    <property type="entry name" value="Peptidase_M20"/>
    <property type="match status" value="1"/>
</dbReference>
<dbReference type="RefSeq" id="WP_179714569.1">
    <property type="nucleotide sequence ID" value="NZ_JACBZT010000001.1"/>
</dbReference>
<evidence type="ECO:0000256" key="1">
    <source>
        <dbReference type="ARBA" id="ARBA00022801"/>
    </source>
</evidence>